<feature type="domain" description="Fumarate lyase N-terminal" evidence="3">
    <location>
        <begin position="20"/>
        <end position="299"/>
    </location>
</feature>
<dbReference type="HAMAP" id="MF_00006">
    <property type="entry name" value="Arg_succ_lyase"/>
    <property type="match status" value="1"/>
</dbReference>
<dbReference type="PANTHER" id="PTHR43814:SF1">
    <property type="entry name" value="ARGININOSUCCINATE LYASE"/>
    <property type="match status" value="1"/>
</dbReference>
<reference evidence="5 6" key="1">
    <citation type="journal article" date="2019" name="Front. Microbiol.">
        <title>Ammonia Oxidation by the Arctic Terrestrial Thaumarchaeote Candidatus Nitrosocosmicus arcticus Is Stimulated by Increasing Temperatures.</title>
        <authorList>
            <person name="Alves R.J.E."/>
            <person name="Kerou M."/>
            <person name="Zappe A."/>
            <person name="Bittner R."/>
            <person name="Abby S.S."/>
            <person name="Schmidt H.A."/>
            <person name="Pfeifer K."/>
            <person name="Schleper C."/>
        </authorList>
    </citation>
    <scope>NUCLEOTIDE SEQUENCE [LARGE SCALE GENOMIC DNA]</scope>
    <source>
        <strain evidence="5 6">Kfb</strain>
    </source>
</reference>
<comment type="similarity">
    <text evidence="1">Belongs to the lyase 1 family. Argininosuccinate lyase subfamily.</text>
</comment>
<dbReference type="EC" id="4.3.2.1" evidence="1 2"/>
<dbReference type="CDD" id="cd01359">
    <property type="entry name" value="Argininosuccinate_lyase"/>
    <property type="match status" value="1"/>
</dbReference>
<dbReference type="PRINTS" id="PR00149">
    <property type="entry name" value="FUMRATELYASE"/>
</dbReference>
<dbReference type="EMBL" id="VOAH01000005">
    <property type="protein sequence ID" value="TVP40851.1"/>
    <property type="molecule type" value="Genomic_DNA"/>
</dbReference>
<dbReference type="Proteomes" id="UP000315289">
    <property type="component" value="Unassembled WGS sequence"/>
</dbReference>
<dbReference type="NCBIfam" id="TIGR00838">
    <property type="entry name" value="argH"/>
    <property type="match status" value="1"/>
</dbReference>
<dbReference type="Gene3D" id="1.20.200.10">
    <property type="entry name" value="Fumarase/aspartase (Central domain)"/>
    <property type="match status" value="1"/>
</dbReference>
<dbReference type="PRINTS" id="PR00145">
    <property type="entry name" value="ARGSUCLYASE"/>
</dbReference>
<dbReference type="GO" id="GO:0005829">
    <property type="term" value="C:cytosol"/>
    <property type="evidence" value="ECO:0007669"/>
    <property type="project" value="TreeGrafter"/>
</dbReference>
<proteinExistence type="inferred from homology"/>
<dbReference type="Pfam" id="PF00206">
    <property type="entry name" value="Lyase_1"/>
    <property type="match status" value="1"/>
</dbReference>
<organism evidence="5 6">
    <name type="scientific">Candidatus Nitrosocosmicus arcticus</name>
    <dbReference type="NCBI Taxonomy" id="2035267"/>
    <lineage>
        <taxon>Archaea</taxon>
        <taxon>Nitrososphaerota</taxon>
        <taxon>Nitrososphaeria</taxon>
        <taxon>Nitrososphaerales</taxon>
        <taxon>Nitrososphaeraceae</taxon>
        <taxon>Candidatus Nitrosocosmicus</taxon>
    </lineage>
</organism>
<dbReference type="FunFam" id="1.20.200.10:FF:000015">
    <property type="entry name" value="argininosuccinate lyase isoform X2"/>
    <property type="match status" value="1"/>
</dbReference>
<evidence type="ECO:0000256" key="1">
    <source>
        <dbReference type="HAMAP-Rule" id="MF_00006"/>
    </source>
</evidence>
<keyword evidence="1" id="KW-0055">Arginine biosynthesis</keyword>
<sequence>MYRSRPSGNLDNKALSFLSSIAEDADLFYYDILGSQAHVIMLYEVGILAKKELVTILKGMDQLLTHPDSLSIYGDSASEDIHELVESSIIRITDISSGGKMHTARSRNDQVILDIRMKLRDDLNQISVNIILLIKSLLLQANKNVDSIMPMYTHLQQAQLGVFSHYLLSYCFSLTRDFERYSESYNRINYSPLGACAIGGSSMNIDRERVSSMLGFSDIVYNSIDATSSRDSLIEFSSASLICMLNLCKIAEDFIVWSTSEFGFVLLDDQFSSSSSVMPQKKNPDPLELIRGKTGVLQGIFVAISTIMKGLPSGYSRDLQEIKPLLWKITSIIEESLSIMVGVISTMSVDKNKMYAESSKSYAISLDIAEQLIQKGEISFRESHKLIGTLVDYAVKNGNIPLNLLKLSDISEALGPINCSNPDLTPEKIQSIIHRMTPENSIECRTTKGSPNKNEQKEMISYITTKVNKYEELLEDRSDRLTIAKDKLNLKIKEFIDETS</sequence>
<dbReference type="OrthoDB" id="27337at2157"/>
<dbReference type="Gene3D" id="1.10.275.10">
    <property type="entry name" value="Fumarase/aspartase (N-terminal domain)"/>
    <property type="match status" value="1"/>
</dbReference>
<dbReference type="GO" id="GO:0042450">
    <property type="term" value="P:L-arginine biosynthetic process via ornithine"/>
    <property type="evidence" value="ECO:0007669"/>
    <property type="project" value="UniProtKB-UniRule"/>
</dbReference>
<dbReference type="PANTHER" id="PTHR43814">
    <property type="entry name" value="ARGININOSUCCINATE LYASE"/>
    <property type="match status" value="1"/>
</dbReference>
<dbReference type="InterPro" id="IPR029419">
    <property type="entry name" value="Arg_succ_lyase_C"/>
</dbReference>
<evidence type="ECO:0000313" key="6">
    <source>
        <dbReference type="Proteomes" id="UP000315289"/>
    </source>
</evidence>
<dbReference type="InterPro" id="IPR000362">
    <property type="entry name" value="Fumarate_lyase_fam"/>
</dbReference>
<evidence type="ECO:0000256" key="2">
    <source>
        <dbReference type="NCBIfam" id="TIGR00838"/>
    </source>
</evidence>
<dbReference type="AlphaFoldDB" id="A0A557SW95"/>
<dbReference type="RefSeq" id="WP_144729603.1">
    <property type="nucleotide sequence ID" value="NZ_ML675581.1"/>
</dbReference>
<name>A0A557SW95_9ARCH</name>
<dbReference type="GO" id="GO:0004056">
    <property type="term" value="F:argininosuccinate lyase activity"/>
    <property type="evidence" value="ECO:0007669"/>
    <property type="project" value="UniProtKB-UniRule"/>
</dbReference>
<evidence type="ECO:0000259" key="3">
    <source>
        <dbReference type="Pfam" id="PF00206"/>
    </source>
</evidence>
<comment type="caution">
    <text evidence="5">The sequence shown here is derived from an EMBL/GenBank/DDBJ whole genome shotgun (WGS) entry which is preliminary data.</text>
</comment>
<evidence type="ECO:0000313" key="5">
    <source>
        <dbReference type="EMBL" id="TVP40851.1"/>
    </source>
</evidence>
<dbReference type="InterPro" id="IPR009049">
    <property type="entry name" value="Argininosuccinate_lyase"/>
</dbReference>
<dbReference type="Pfam" id="PF14698">
    <property type="entry name" value="ASL_C2"/>
    <property type="match status" value="1"/>
</dbReference>
<comment type="catalytic activity">
    <reaction evidence="1">
        <text>2-(N(omega)-L-arginino)succinate = fumarate + L-arginine</text>
        <dbReference type="Rhea" id="RHEA:24020"/>
        <dbReference type="ChEBI" id="CHEBI:29806"/>
        <dbReference type="ChEBI" id="CHEBI:32682"/>
        <dbReference type="ChEBI" id="CHEBI:57472"/>
        <dbReference type="EC" id="4.3.2.1"/>
    </reaction>
</comment>
<dbReference type="Gene3D" id="1.10.40.30">
    <property type="entry name" value="Fumarase/aspartase (C-terminal domain)"/>
    <property type="match status" value="1"/>
</dbReference>
<keyword evidence="1 5" id="KW-0456">Lyase</keyword>
<feature type="domain" description="Argininosuccinate lyase C-terminal" evidence="4">
    <location>
        <begin position="366"/>
        <end position="413"/>
    </location>
</feature>
<keyword evidence="1" id="KW-0963">Cytoplasm</keyword>
<keyword evidence="6" id="KW-1185">Reference proteome</keyword>
<comment type="subcellular location">
    <subcellularLocation>
        <location evidence="1">Cytoplasm</location>
    </subcellularLocation>
</comment>
<protein>
    <recommendedName>
        <fullName evidence="1 2">Argininosuccinate lyase</fullName>
        <shortName evidence="1">ASAL</shortName>
        <ecNumber evidence="1 2">4.3.2.1</ecNumber>
    </recommendedName>
    <alternativeName>
        <fullName evidence="1">Arginosuccinase</fullName>
    </alternativeName>
</protein>
<dbReference type="InterPro" id="IPR008948">
    <property type="entry name" value="L-Aspartase-like"/>
</dbReference>
<dbReference type="InterPro" id="IPR022761">
    <property type="entry name" value="Fumarate_lyase_N"/>
</dbReference>
<keyword evidence="1" id="KW-0028">Amino-acid biosynthesis</keyword>
<accession>A0A557SW95</accession>
<dbReference type="SUPFAM" id="SSF48557">
    <property type="entry name" value="L-aspartase-like"/>
    <property type="match status" value="1"/>
</dbReference>
<dbReference type="UniPathway" id="UPA00068">
    <property type="reaction ID" value="UER00114"/>
</dbReference>
<evidence type="ECO:0000259" key="4">
    <source>
        <dbReference type="Pfam" id="PF14698"/>
    </source>
</evidence>
<dbReference type="InterPro" id="IPR024083">
    <property type="entry name" value="Fumarase/histidase_N"/>
</dbReference>
<gene>
    <name evidence="1 5" type="primary">argH</name>
    <name evidence="5" type="ORF">NARC_50032</name>
</gene>
<comment type="pathway">
    <text evidence="1">Amino-acid biosynthesis; L-arginine biosynthesis; L-arginine from L-ornithine and carbamoyl phosphate: step 3/3.</text>
</comment>